<feature type="compositionally biased region" description="Basic and acidic residues" evidence="1">
    <location>
        <begin position="87"/>
        <end position="100"/>
    </location>
</feature>
<reference evidence="2 3" key="1">
    <citation type="journal article" date="2020" name="Nature">
        <title>Six reference-quality genomes reveal evolution of bat adaptations.</title>
        <authorList>
            <person name="Jebb D."/>
            <person name="Huang Z."/>
            <person name="Pippel M."/>
            <person name="Hughes G.M."/>
            <person name="Lavrichenko K."/>
            <person name="Devanna P."/>
            <person name="Winkler S."/>
            <person name="Jermiin L.S."/>
            <person name="Skirmuntt E.C."/>
            <person name="Katzourakis A."/>
            <person name="Burkitt-Gray L."/>
            <person name="Ray D.A."/>
            <person name="Sullivan K.A.M."/>
            <person name="Roscito J.G."/>
            <person name="Kirilenko B.M."/>
            <person name="Davalos L.M."/>
            <person name="Corthals A.P."/>
            <person name="Power M.L."/>
            <person name="Jones G."/>
            <person name="Ransome R.D."/>
            <person name="Dechmann D.K.N."/>
            <person name="Locatelli A.G."/>
            <person name="Puechmaille S.J."/>
            <person name="Fedrigo O."/>
            <person name="Jarvis E.D."/>
            <person name="Hiller M."/>
            <person name="Vernes S.C."/>
            <person name="Myers E.W."/>
            <person name="Teeling E.C."/>
        </authorList>
    </citation>
    <scope>NUCLEOTIDE SEQUENCE [LARGE SCALE GENOMIC DNA]</scope>
    <source>
        <strain evidence="2">MRouAeg1</strain>
        <tissue evidence="2">Muscle</tissue>
    </source>
</reference>
<proteinExistence type="predicted"/>
<organism evidence="2 3">
    <name type="scientific">Rousettus aegyptiacus</name>
    <name type="common">Egyptian fruit bat</name>
    <name type="synonym">Pteropus aegyptiacus</name>
    <dbReference type="NCBI Taxonomy" id="9407"/>
    <lineage>
        <taxon>Eukaryota</taxon>
        <taxon>Metazoa</taxon>
        <taxon>Chordata</taxon>
        <taxon>Craniata</taxon>
        <taxon>Vertebrata</taxon>
        <taxon>Euteleostomi</taxon>
        <taxon>Mammalia</taxon>
        <taxon>Eutheria</taxon>
        <taxon>Laurasiatheria</taxon>
        <taxon>Chiroptera</taxon>
        <taxon>Yinpterochiroptera</taxon>
        <taxon>Pteropodoidea</taxon>
        <taxon>Pteropodidae</taxon>
        <taxon>Rousettinae</taxon>
        <taxon>Rousettus</taxon>
    </lineage>
</organism>
<evidence type="ECO:0000256" key="1">
    <source>
        <dbReference type="SAM" id="MobiDB-lite"/>
    </source>
</evidence>
<dbReference type="EMBL" id="JACASE010000013">
    <property type="protein sequence ID" value="KAF6418757.1"/>
    <property type="molecule type" value="Genomic_DNA"/>
</dbReference>
<accession>A0A7J8D6E3</accession>
<keyword evidence="3" id="KW-1185">Reference proteome</keyword>
<comment type="caution">
    <text evidence="2">The sequence shown here is derived from an EMBL/GenBank/DDBJ whole genome shotgun (WGS) entry which is preliminary data.</text>
</comment>
<name>A0A7J8D6E3_ROUAE</name>
<sequence>MAMAPHMQVVDEKGVRPSLHVSMFPAQRRPDKGQQEGQLLRAGAAWPPTAGCVPGLGSSTHIKKTARTGTRREHRRSGLRNAALGRRQADRCLEGLERPPPRSPPGPHTCFFWVPVLGLDLCSFSCSSLSIALSRWSRFIKEKALKSH</sequence>
<feature type="region of interest" description="Disordered" evidence="1">
    <location>
        <begin position="51"/>
        <end position="104"/>
    </location>
</feature>
<evidence type="ECO:0000313" key="2">
    <source>
        <dbReference type="EMBL" id="KAF6418757.1"/>
    </source>
</evidence>
<dbReference type="Proteomes" id="UP000593571">
    <property type="component" value="Unassembled WGS sequence"/>
</dbReference>
<evidence type="ECO:0000313" key="3">
    <source>
        <dbReference type="Proteomes" id="UP000593571"/>
    </source>
</evidence>
<gene>
    <name evidence="2" type="ORF">HJG63_008779</name>
</gene>
<dbReference type="AlphaFoldDB" id="A0A7J8D6E3"/>
<protein>
    <submittedName>
        <fullName evidence="2">Uncharacterized protein</fullName>
    </submittedName>
</protein>